<dbReference type="VEuPathDB" id="FungiDB:ASPSYDRAFT_979461"/>
<organism evidence="2 3">
    <name type="scientific">Aspergillus sydowii CBS 593.65</name>
    <dbReference type="NCBI Taxonomy" id="1036612"/>
    <lineage>
        <taxon>Eukaryota</taxon>
        <taxon>Fungi</taxon>
        <taxon>Dikarya</taxon>
        <taxon>Ascomycota</taxon>
        <taxon>Pezizomycotina</taxon>
        <taxon>Eurotiomycetes</taxon>
        <taxon>Eurotiomycetidae</taxon>
        <taxon>Eurotiales</taxon>
        <taxon>Aspergillaceae</taxon>
        <taxon>Aspergillus</taxon>
        <taxon>Aspergillus subgen. Nidulantes</taxon>
    </lineage>
</organism>
<gene>
    <name evidence="2" type="ORF">ASPSYDRAFT_979461</name>
</gene>
<evidence type="ECO:0000313" key="2">
    <source>
        <dbReference type="EMBL" id="OJJ58875.1"/>
    </source>
</evidence>
<protein>
    <submittedName>
        <fullName evidence="2">Uncharacterized protein</fullName>
    </submittedName>
</protein>
<feature type="region of interest" description="Disordered" evidence="1">
    <location>
        <begin position="109"/>
        <end position="159"/>
    </location>
</feature>
<dbReference type="GeneID" id="63769321"/>
<evidence type="ECO:0000256" key="1">
    <source>
        <dbReference type="SAM" id="MobiDB-lite"/>
    </source>
</evidence>
<dbReference type="RefSeq" id="XP_040702681.1">
    <property type="nucleotide sequence ID" value="XM_040853248.1"/>
</dbReference>
<evidence type="ECO:0000313" key="3">
    <source>
        <dbReference type="Proteomes" id="UP000184356"/>
    </source>
</evidence>
<reference evidence="3" key="1">
    <citation type="journal article" date="2017" name="Genome Biol.">
        <title>Comparative genomics reveals high biological diversity and specific adaptations in the industrially and medically important fungal genus Aspergillus.</title>
        <authorList>
            <person name="de Vries R.P."/>
            <person name="Riley R."/>
            <person name="Wiebenga A."/>
            <person name="Aguilar-Osorio G."/>
            <person name="Amillis S."/>
            <person name="Uchima C.A."/>
            <person name="Anderluh G."/>
            <person name="Asadollahi M."/>
            <person name="Askin M."/>
            <person name="Barry K."/>
            <person name="Battaglia E."/>
            <person name="Bayram O."/>
            <person name="Benocci T."/>
            <person name="Braus-Stromeyer S.A."/>
            <person name="Caldana C."/>
            <person name="Canovas D."/>
            <person name="Cerqueira G.C."/>
            <person name="Chen F."/>
            <person name="Chen W."/>
            <person name="Choi C."/>
            <person name="Clum A."/>
            <person name="Dos Santos R.A."/>
            <person name="Damasio A.R."/>
            <person name="Diallinas G."/>
            <person name="Emri T."/>
            <person name="Fekete E."/>
            <person name="Flipphi M."/>
            <person name="Freyberg S."/>
            <person name="Gallo A."/>
            <person name="Gournas C."/>
            <person name="Habgood R."/>
            <person name="Hainaut M."/>
            <person name="Harispe M.L."/>
            <person name="Henrissat B."/>
            <person name="Hilden K.S."/>
            <person name="Hope R."/>
            <person name="Hossain A."/>
            <person name="Karabika E."/>
            <person name="Karaffa L."/>
            <person name="Karanyi Z."/>
            <person name="Krasevec N."/>
            <person name="Kuo A."/>
            <person name="Kusch H."/>
            <person name="LaButti K."/>
            <person name="Lagendijk E.L."/>
            <person name="Lapidus A."/>
            <person name="Levasseur A."/>
            <person name="Lindquist E."/>
            <person name="Lipzen A."/>
            <person name="Logrieco A.F."/>
            <person name="MacCabe A."/>
            <person name="Maekelae M.R."/>
            <person name="Malavazi I."/>
            <person name="Melin P."/>
            <person name="Meyer V."/>
            <person name="Mielnichuk N."/>
            <person name="Miskei M."/>
            <person name="Molnar A.P."/>
            <person name="Mule G."/>
            <person name="Ngan C.Y."/>
            <person name="Orejas M."/>
            <person name="Orosz E."/>
            <person name="Ouedraogo J.P."/>
            <person name="Overkamp K.M."/>
            <person name="Park H.-S."/>
            <person name="Perrone G."/>
            <person name="Piumi F."/>
            <person name="Punt P.J."/>
            <person name="Ram A.F."/>
            <person name="Ramon A."/>
            <person name="Rauscher S."/>
            <person name="Record E."/>
            <person name="Riano-Pachon D.M."/>
            <person name="Robert V."/>
            <person name="Roehrig J."/>
            <person name="Ruller R."/>
            <person name="Salamov A."/>
            <person name="Salih N.S."/>
            <person name="Samson R.A."/>
            <person name="Sandor E."/>
            <person name="Sanguinetti M."/>
            <person name="Schuetze T."/>
            <person name="Sepcic K."/>
            <person name="Shelest E."/>
            <person name="Sherlock G."/>
            <person name="Sophianopoulou V."/>
            <person name="Squina F.M."/>
            <person name="Sun H."/>
            <person name="Susca A."/>
            <person name="Todd R.B."/>
            <person name="Tsang A."/>
            <person name="Unkles S.E."/>
            <person name="van de Wiele N."/>
            <person name="van Rossen-Uffink D."/>
            <person name="Oliveira J.V."/>
            <person name="Vesth T.C."/>
            <person name="Visser J."/>
            <person name="Yu J.-H."/>
            <person name="Zhou M."/>
            <person name="Andersen M.R."/>
            <person name="Archer D.B."/>
            <person name="Baker S.E."/>
            <person name="Benoit I."/>
            <person name="Brakhage A.A."/>
            <person name="Braus G.H."/>
            <person name="Fischer R."/>
            <person name="Frisvad J.C."/>
            <person name="Goldman G.H."/>
            <person name="Houbraken J."/>
            <person name="Oakley B."/>
            <person name="Pocsi I."/>
            <person name="Scazzocchio C."/>
            <person name="Seiboth B."/>
            <person name="vanKuyk P.A."/>
            <person name="Wortman J."/>
            <person name="Dyer P.S."/>
            <person name="Grigoriev I.V."/>
        </authorList>
    </citation>
    <scope>NUCLEOTIDE SEQUENCE [LARGE SCALE GENOMIC DNA]</scope>
    <source>
        <strain evidence="3">CBS 593.65</strain>
    </source>
</reference>
<accession>A0A1L9THK6</accession>
<dbReference type="AlphaFoldDB" id="A0A1L9THK6"/>
<name>A0A1L9THK6_9EURO</name>
<dbReference type="Proteomes" id="UP000184356">
    <property type="component" value="Unassembled WGS sequence"/>
</dbReference>
<sequence length="159" mass="17715">MDLCRVLRTLAHKPPYVIYCPGNQASIGPSRRTPKRFDLFGSPFLAPYKNEGAKRLMLRCAYGILLSSPDSLKRCLLNVRIVIRRIQSTVSDKFTTANLKHSNLCSPRSQLTRRKLPGPSNGSGSRVVFGQETPLHARKIFPFGSPRPSPPHGLSTARF</sequence>
<keyword evidence="3" id="KW-1185">Reference proteome</keyword>
<dbReference type="EMBL" id="KV878586">
    <property type="protein sequence ID" value="OJJ58875.1"/>
    <property type="molecule type" value="Genomic_DNA"/>
</dbReference>
<proteinExistence type="predicted"/>